<dbReference type="NCBIfam" id="NF040713">
    <property type="entry name" value="ZapE"/>
    <property type="match status" value="1"/>
</dbReference>
<dbReference type="GO" id="GO:0051301">
    <property type="term" value="P:cell division"/>
    <property type="evidence" value="ECO:0007669"/>
    <property type="project" value="UniProtKB-KW"/>
</dbReference>
<evidence type="ECO:0000256" key="1">
    <source>
        <dbReference type="ARBA" id="ARBA00022741"/>
    </source>
</evidence>
<evidence type="ECO:0000256" key="2">
    <source>
        <dbReference type="ARBA" id="ARBA00022840"/>
    </source>
</evidence>
<evidence type="ECO:0000256" key="3">
    <source>
        <dbReference type="SAM" id="MobiDB-lite"/>
    </source>
</evidence>
<keyword evidence="4" id="KW-0132">Cell division</keyword>
<protein>
    <submittedName>
        <fullName evidence="4">Cell division protein ZapE</fullName>
    </submittedName>
</protein>
<keyword evidence="1" id="KW-0547">Nucleotide-binding</keyword>
<comment type="caution">
    <text evidence="4">The sequence shown here is derived from an EMBL/GenBank/DDBJ whole genome shotgun (WGS) entry which is preliminary data.</text>
</comment>
<feature type="region of interest" description="Disordered" evidence="3">
    <location>
        <begin position="229"/>
        <end position="251"/>
    </location>
</feature>
<reference evidence="4 5" key="1">
    <citation type="submission" date="2020-04" db="EMBL/GenBank/DDBJ databases">
        <title>Novel species.</title>
        <authorList>
            <person name="Teo W.F.A."/>
            <person name="Lipun K."/>
            <person name="Srisuk N."/>
            <person name="Duangmal K."/>
        </authorList>
    </citation>
    <scope>NUCLEOTIDE SEQUENCE [LARGE SCALE GENOMIC DNA]</scope>
    <source>
        <strain evidence="4 5">K13G38</strain>
    </source>
</reference>
<dbReference type="PANTHER" id="PTHR12169">
    <property type="entry name" value="ATPASE N2B"/>
    <property type="match status" value="1"/>
</dbReference>
<keyword evidence="5" id="KW-1185">Reference proteome</keyword>
<evidence type="ECO:0000313" key="4">
    <source>
        <dbReference type="EMBL" id="NKQ56695.1"/>
    </source>
</evidence>
<accession>A0ABX1JE75</accession>
<dbReference type="InterPro" id="IPR005654">
    <property type="entry name" value="ATPase_AFG1-like"/>
</dbReference>
<sequence>MRCIPTRDDNAVERGFPDTLVTMHLTDRRPEIGPDELIGSLVPPPRFDGVRFSTYVPNPDEPSQAQAVESCAVFAGRIDGAAQRKPKFRLFGGGGKQPSAGGLYLDGGFGVGKTHLLASTWHAAPSPKAYGTFVELTHLVGALGFTEAVRRLSEHRLLAIDEFELDDPGDTMLVTRLLRELTDAGVYVAATSNTLPDKLGEGRFAAEDFLREIQSLSQRFSVVRVDGPDYRHRGLPEPPPPADEETLESSAATHEGATIDEFDALCDHLASLHPSRYGRLVDGVSRVHLRGVRPAPDQNVALRLVAFADRLYDRAIPVLASGRPLSELFTEEMLQGGYRKKYLRAVSRLMALARDAVPARS</sequence>
<dbReference type="Gene3D" id="3.40.50.300">
    <property type="entry name" value="P-loop containing nucleotide triphosphate hydrolases"/>
    <property type="match status" value="1"/>
</dbReference>
<organism evidence="4 5">
    <name type="scientific">Amycolatopsis acididurans</name>
    <dbReference type="NCBI Taxonomy" id="2724524"/>
    <lineage>
        <taxon>Bacteria</taxon>
        <taxon>Bacillati</taxon>
        <taxon>Actinomycetota</taxon>
        <taxon>Actinomycetes</taxon>
        <taxon>Pseudonocardiales</taxon>
        <taxon>Pseudonocardiaceae</taxon>
        <taxon>Amycolatopsis</taxon>
    </lineage>
</organism>
<keyword evidence="2" id="KW-0067">ATP-binding</keyword>
<dbReference type="Pfam" id="PF03969">
    <property type="entry name" value="AFG1_ATPase"/>
    <property type="match status" value="2"/>
</dbReference>
<dbReference type="EMBL" id="JAAXLS010000026">
    <property type="protein sequence ID" value="NKQ56695.1"/>
    <property type="molecule type" value="Genomic_DNA"/>
</dbReference>
<evidence type="ECO:0000313" key="5">
    <source>
        <dbReference type="Proteomes" id="UP000715441"/>
    </source>
</evidence>
<keyword evidence="4" id="KW-0131">Cell cycle</keyword>
<gene>
    <name evidence="4" type="primary">zapE</name>
    <name evidence="4" type="ORF">HFP15_27860</name>
</gene>
<proteinExistence type="predicted"/>
<dbReference type="Proteomes" id="UP000715441">
    <property type="component" value="Unassembled WGS sequence"/>
</dbReference>
<dbReference type="InterPro" id="IPR027417">
    <property type="entry name" value="P-loop_NTPase"/>
</dbReference>
<dbReference type="SUPFAM" id="SSF52540">
    <property type="entry name" value="P-loop containing nucleoside triphosphate hydrolases"/>
    <property type="match status" value="1"/>
</dbReference>
<name>A0ABX1JE75_9PSEU</name>
<dbReference type="PANTHER" id="PTHR12169:SF6">
    <property type="entry name" value="AFG1-LIKE ATPASE"/>
    <property type="match status" value="1"/>
</dbReference>